<dbReference type="SUPFAM" id="SSF56349">
    <property type="entry name" value="DNA breaking-rejoining enzymes"/>
    <property type="match status" value="1"/>
</dbReference>
<dbReference type="PANTHER" id="PTHR30349:SF81">
    <property type="entry name" value="TYROSINE RECOMBINASE XERC"/>
    <property type="match status" value="1"/>
</dbReference>
<evidence type="ECO:0000256" key="2">
    <source>
        <dbReference type="ARBA" id="ARBA00023125"/>
    </source>
</evidence>
<sequence>MWLHNRPDSTQEAYRRDVDNFFGFVAKSLQQVSLEELQAYSTSLDEQDLKPATIRRKLNAIKSLFTFATKLNYTRFNVAAALRIPKGNRLLSGRILKQIEVLKLINHPELSARDRALLKLLYATGMRVSEVCNLKWQDFTERDSGEVQVSIVGKGDKQRVVLVPLSVWMEVEALRDNSSDDRPVFLSVRGKALDRTMVHLIIKEAAASANLDPKISCHWLRHAHAQHSLTKGAPIHLVRDTLGHSNISVTNVYLESNPEDSSSKYLGL</sequence>
<dbReference type="InterPro" id="IPR004107">
    <property type="entry name" value="Integrase_SAM-like_N"/>
</dbReference>
<dbReference type="InterPro" id="IPR011010">
    <property type="entry name" value="DNA_brk_join_enz"/>
</dbReference>
<evidence type="ECO:0000259" key="5">
    <source>
        <dbReference type="PROSITE" id="PS51898"/>
    </source>
</evidence>
<name>A0A9Q5ZEM7_NOSLI</name>
<dbReference type="InterPro" id="IPR010998">
    <property type="entry name" value="Integrase_recombinase_N"/>
</dbReference>
<dbReference type="Pfam" id="PF02899">
    <property type="entry name" value="Phage_int_SAM_1"/>
    <property type="match status" value="1"/>
</dbReference>
<dbReference type="PROSITE" id="PS51900">
    <property type="entry name" value="CB"/>
    <property type="match status" value="1"/>
</dbReference>
<dbReference type="Gene3D" id="1.10.150.130">
    <property type="match status" value="1"/>
</dbReference>
<evidence type="ECO:0000313" key="7">
    <source>
        <dbReference type="EMBL" id="PHK05338.1"/>
    </source>
</evidence>
<dbReference type="GO" id="GO:0003677">
    <property type="term" value="F:DNA binding"/>
    <property type="evidence" value="ECO:0007669"/>
    <property type="project" value="UniProtKB-UniRule"/>
</dbReference>
<dbReference type="GO" id="GO:0006310">
    <property type="term" value="P:DNA recombination"/>
    <property type="evidence" value="ECO:0007669"/>
    <property type="project" value="UniProtKB-KW"/>
</dbReference>
<feature type="domain" description="Tyr recombinase" evidence="5">
    <location>
        <begin position="90"/>
        <end position="266"/>
    </location>
</feature>
<keyword evidence="3" id="KW-0233">DNA recombination</keyword>
<keyword evidence="1" id="KW-0229">DNA integration</keyword>
<evidence type="ECO:0008006" key="9">
    <source>
        <dbReference type="Google" id="ProtNLM"/>
    </source>
</evidence>
<comment type="caution">
    <text evidence="7">The sequence shown here is derived from an EMBL/GenBank/DDBJ whole genome shotgun (WGS) entry which is preliminary data.</text>
</comment>
<dbReference type="InterPro" id="IPR050090">
    <property type="entry name" value="Tyrosine_recombinase_XerCD"/>
</dbReference>
<dbReference type="InterPro" id="IPR044068">
    <property type="entry name" value="CB"/>
</dbReference>
<dbReference type="EMBL" id="LAHD01000016">
    <property type="protein sequence ID" value="PHK05338.1"/>
    <property type="molecule type" value="Genomic_DNA"/>
</dbReference>
<dbReference type="Pfam" id="PF00589">
    <property type="entry name" value="Phage_integrase"/>
    <property type="match status" value="1"/>
</dbReference>
<dbReference type="InterPro" id="IPR002104">
    <property type="entry name" value="Integrase_catalytic"/>
</dbReference>
<gene>
    <name evidence="7" type="ORF">VF08_08140</name>
</gene>
<organism evidence="7 8">
    <name type="scientific">Nostoc linckia z8</name>
    <dbReference type="NCBI Taxonomy" id="1628746"/>
    <lineage>
        <taxon>Bacteria</taxon>
        <taxon>Bacillati</taxon>
        <taxon>Cyanobacteriota</taxon>
        <taxon>Cyanophyceae</taxon>
        <taxon>Nostocales</taxon>
        <taxon>Nostocaceae</taxon>
        <taxon>Nostoc</taxon>
    </lineage>
</organism>
<evidence type="ECO:0000259" key="6">
    <source>
        <dbReference type="PROSITE" id="PS51900"/>
    </source>
</evidence>
<accession>A0A9Q5ZEM7</accession>
<reference evidence="7 8" key="1">
    <citation type="submission" date="2015-02" db="EMBL/GenBank/DDBJ databases">
        <title>Nostoc linckia genome annotation.</title>
        <authorList>
            <person name="Zhou Z."/>
        </authorList>
    </citation>
    <scope>NUCLEOTIDE SEQUENCE [LARGE SCALE GENOMIC DNA]</scope>
    <source>
        <strain evidence="8">z8</strain>
    </source>
</reference>
<dbReference type="PANTHER" id="PTHR30349">
    <property type="entry name" value="PHAGE INTEGRASE-RELATED"/>
    <property type="match status" value="1"/>
</dbReference>
<dbReference type="Proteomes" id="UP000222310">
    <property type="component" value="Unassembled WGS sequence"/>
</dbReference>
<dbReference type="AlphaFoldDB" id="A0A9Q5ZEM7"/>
<keyword evidence="2 4" id="KW-0238">DNA-binding</keyword>
<evidence type="ECO:0000256" key="4">
    <source>
        <dbReference type="PROSITE-ProRule" id="PRU01248"/>
    </source>
</evidence>
<evidence type="ECO:0000256" key="1">
    <source>
        <dbReference type="ARBA" id="ARBA00022908"/>
    </source>
</evidence>
<protein>
    <recommendedName>
        <fullName evidence="9">Tyrosine-type recombinase/integrase</fullName>
    </recommendedName>
</protein>
<dbReference type="PROSITE" id="PS51898">
    <property type="entry name" value="TYR_RECOMBINASE"/>
    <property type="match status" value="1"/>
</dbReference>
<evidence type="ECO:0000313" key="8">
    <source>
        <dbReference type="Proteomes" id="UP000222310"/>
    </source>
</evidence>
<dbReference type="InterPro" id="IPR013762">
    <property type="entry name" value="Integrase-like_cat_sf"/>
</dbReference>
<evidence type="ECO:0000256" key="3">
    <source>
        <dbReference type="ARBA" id="ARBA00023172"/>
    </source>
</evidence>
<dbReference type="GO" id="GO:0015074">
    <property type="term" value="P:DNA integration"/>
    <property type="evidence" value="ECO:0007669"/>
    <property type="project" value="UniProtKB-KW"/>
</dbReference>
<feature type="domain" description="Core-binding (CB)" evidence="6">
    <location>
        <begin position="1"/>
        <end position="69"/>
    </location>
</feature>
<dbReference type="Gene3D" id="1.10.443.10">
    <property type="entry name" value="Intergrase catalytic core"/>
    <property type="match status" value="1"/>
</dbReference>
<proteinExistence type="predicted"/>